<name>A0A0N4WHZ4_HAEPC</name>
<dbReference type="WBParaSite" id="HPLM_0001054101-mRNA-1">
    <property type="protein sequence ID" value="HPLM_0001054101-mRNA-1"/>
    <property type="gene ID" value="HPLM_0001054101"/>
</dbReference>
<organism evidence="1">
    <name type="scientific">Haemonchus placei</name>
    <name type="common">Barber's pole worm</name>
    <dbReference type="NCBI Taxonomy" id="6290"/>
    <lineage>
        <taxon>Eukaryota</taxon>
        <taxon>Metazoa</taxon>
        <taxon>Ecdysozoa</taxon>
        <taxon>Nematoda</taxon>
        <taxon>Chromadorea</taxon>
        <taxon>Rhabditida</taxon>
        <taxon>Rhabditina</taxon>
        <taxon>Rhabditomorpha</taxon>
        <taxon>Strongyloidea</taxon>
        <taxon>Trichostrongylidae</taxon>
        <taxon>Haemonchus</taxon>
    </lineage>
</organism>
<evidence type="ECO:0000313" key="1">
    <source>
        <dbReference type="WBParaSite" id="HPLM_0001054101-mRNA-1"/>
    </source>
</evidence>
<reference evidence="1" key="1">
    <citation type="submission" date="2017-02" db="UniProtKB">
        <authorList>
            <consortium name="WormBaseParasite"/>
        </authorList>
    </citation>
    <scope>IDENTIFICATION</scope>
</reference>
<accession>A0A0N4WHZ4</accession>
<dbReference type="AlphaFoldDB" id="A0A0N4WHZ4"/>
<proteinExistence type="predicted"/>
<protein>
    <submittedName>
        <fullName evidence="1">Uncharacterized protein</fullName>
    </submittedName>
</protein>
<sequence>LTSRSSLPSRALPTTSLIFRVSIGTHATLGRSWSE</sequence>